<dbReference type="SUPFAM" id="SSF48264">
    <property type="entry name" value="Cytochrome P450"/>
    <property type="match status" value="1"/>
</dbReference>
<dbReference type="InterPro" id="IPR001128">
    <property type="entry name" value="Cyt_P450"/>
</dbReference>
<evidence type="ECO:0000313" key="17">
    <source>
        <dbReference type="RefSeq" id="XP_014469181.1"/>
    </source>
</evidence>
<evidence type="ECO:0000256" key="12">
    <source>
        <dbReference type="ARBA" id="ARBA00023033"/>
    </source>
</evidence>
<evidence type="ECO:0000256" key="7">
    <source>
        <dbReference type="ARBA" id="ARBA00022723"/>
    </source>
</evidence>
<reference evidence="17" key="1">
    <citation type="submission" date="2025-08" db="UniProtKB">
        <authorList>
            <consortium name="RefSeq"/>
        </authorList>
    </citation>
    <scope>IDENTIFICATION</scope>
</reference>
<dbReference type="GO" id="GO:0005506">
    <property type="term" value="F:iron ion binding"/>
    <property type="evidence" value="ECO:0007669"/>
    <property type="project" value="InterPro"/>
</dbReference>
<dbReference type="AlphaFoldDB" id="A0A6P3WST8"/>
<dbReference type="GO" id="GO:0004497">
    <property type="term" value="F:monooxygenase activity"/>
    <property type="evidence" value="ECO:0007669"/>
    <property type="project" value="UniProtKB-KW"/>
</dbReference>
<evidence type="ECO:0000256" key="8">
    <source>
        <dbReference type="ARBA" id="ARBA00022824"/>
    </source>
</evidence>
<dbReference type="CDD" id="cd20628">
    <property type="entry name" value="CYP4"/>
    <property type="match status" value="1"/>
</dbReference>
<dbReference type="PANTHER" id="PTHR24291:SF189">
    <property type="entry name" value="CYTOCHROME P450 4C3-RELATED"/>
    <property type="match status" value="1"/>
</dbReference>
<dbReference type="Proteomes" id="UP000515204">
    <property type="component" value="Unplaced"/>
</dbReference>
<dbReference type="InterPro" id="IPR002401">
    <property type="entry name" value="Cyt_P450_E_grp-I"/>
</dbReference>
<organism evidence="16 17">
    <name type="scientific">Dinoponera quadriceps</name>
    <name type="common">South American ant</name>
    <dbReference type="NCBI Taxonomy" id="609295"/>
    <lineage>
        <taxon>Eukaryota</taxon>
        <taxon>Metazoa</taxon>
        <taxon>Ecdysozoa</taxon>
        <taxon>Arthropoda</taxon>
        <taxon>Hexapoda</taxon>
        <taxon>Insecta</taxon>
        <taxon>Pterygota</taxon>
        <taxon>Neoptera</taxon>
        <taxon>Endopterygota</taxon>
        <taxon>Hymenoptera</taxon>
        <taxon>Apocrita</taxon>
        <taxon>Aculeata</taxon>
        <taxon>Formicoidea</taxon>
        <taxon>Formicidae</taxon>
        <taxon>Ponerinae</taxon>
        <taxon>Ponerini</taxon>
        <taxon>Dinoponera</taxon>
    </lineage>
</organism>
<dbReference type="KEGG" id="dqu:106741568"/>
<dbReference type="PRINTS" id="PR00385">
    <property type="entry name" value="P450"/>
</dbReference>
<dbReference type="GO" id="GO:0016705">
    <property type="term" value="F:oxidoreductase activity, acting on paired donors, with incorporation or reduction of molecular oxygen"/>
    <property type="evidence" value="ECO:0007669"/>
    <property type="project" value="InterPro"/>
</dbReference>
<dbReference type="RefSeq" id="XP_014469181.1">
    <property type="nucleotide sequence ID" value="XM_014613695.1"/>
</dbReference>
<dbReference type="InterPro" id="IPR036396">
    <property type="entry name" value="Cyt_P450_sf"/>
</dbReference>
<proteinExistence type="inferred from homology"/>
<keyword evidence="10 15" id="KW-0560">Oxidoreductase</keyword>
<protein>
    <submittedName>
        <fullName evidence="17">Cytochrome P450 4C1-like</fullName>
    </submittedName>
</protein>
<feature type="binding site" description="axial binding residue" evidence="14">
    <location>
        <position position="449"/>
    </location>
    <ligand>
        <name>heme</name>
        <dbReference type="ChEBI" id="CHEBI:30413"/>
    </ligand>
    <ligandPart>
        <name>Fe</name>
        <dbReference type="ChEBI" id="CHEBI:18248"/>
    </ligandPart>
</feature>
<evidence type="ECO:0000256" key="10">
    <source>
        <dbReference type="ARBA" id="ARBA00023002"/>
    </source>
</evidence>
<keyword evidence="8" id="KW-0256">Endoplasmic reticulum</keyword>
<evidence type="ECO:0000256" key="2">
    <source>
        <dbReference type="ARBA" id="ARBA00003690"/>
    </source>
</evidence>
<evidence type="ECO:0000256" key="15">
    <source>
        <dbReference type="RuleBase" id="RU000461"/>
    </source>
</evidence>
<comment type="subcellular location">
    <subcellularLocation>
        <location evidence="4">Endoplasmic reticulum membrane</location>
        <topology evidence="4">Peripheral membrane protein</topology>
    </subcellularLocation>
    <subcellularLocation>
        <location evidence="3">Microsome membrane</location>
        <topology evidence="3">Peripheral membrane protein</topology>
    </subcellularLocation>
</comment>
<name>A0A6P3WST8_DINQU</name>
<keyword evidence="6 14" id="KW-0349">Heme</keyword>
<gene>
    <name evidence="17" type="primary">LOC106741568</name>
</gene>
<comment type="cofactor">
    <cofactor evidence="1 14">
        <name>heme</name>
        <dbReference type="ChEBI" id="CHEBI:30413"/>
    </cofactor>
</comment>
<comment type="function">
    <text evidence="2">May be involved in the metabolism of insect hormones and in the breakdown of synthetic insecticides.</text>
</comment>
<evidence type="ECO:0000256" key="4">
    <source>
        <dbReference type="ARBA" id="ARBA00004406"/>
    </source>
</evidence>
<keyword evidence="16" id="KW-1185">Reference proteome</keyword>
<evidence type="ECO:0000256" key="9">
    <source>
        <dbReference type="ARBA" id="ARBA00022848"/>
    </source>
</evidence>
<evidence type="ECO:0000256" key="5">
    <source>
        <dbReference type="ARBA" id="ARBA00010617"/>
    </source>
</evidence>
<dbReference type="PRINTS" id="PR00463">
    <property type="entry name" value="EP450I"/>
</dbReference>
<keyword evidence="7 14" id="KW-0479">Metal-binding</keyword>
<dbReference type="PANTHER" id="PTHR24291">
    <property type="entry name" value="CYTOCHROME P450 FAMILY 4"/>
    <property type="match status" value="1"/>
</dbReference>
<keyword evidence="13" id="KW-0472">Membrane</keyword>
<evidence type="ECO:0000256" key="6">
    <source>
        <dbReference type="ARBA" id="ARBA00022617"/>
    </source>
</evidence>
<evidence type="ECO:0000256" key="1">
    <source>
        <dbReference type="ARBA" id="ARBA00001971"/>
    </source>
</evidence>
<keyword evidence="9" id="KW-0492">Microsome</keyword>
<evidence type="ECO:0000256" key="11">
    <source>
        <dbReference type="ARBA" id="ARBA00023004"/>
    </source>
</evidence>
<keyword evidence="11 14" id="KW-0408">Iron</keyword>
<evidence type="ECO:0000256" key="14">
    <source>
        <dbReference type="PIRSR" id="PIRSR602401-1"/>
    </source>
</evidence>
<dbReference type="PROSITE" id="PS00086">
    <property type="entry name" value="CYTOCHROME_P450"/>
    <property type="match status" value="1"/>
</dbReference>
<dbReference type="GeneID" id="106741568"/>
<accession>A0A6P3WST8</accession>
<evidence type="ECO:0000313" key="16">
    <source>
        <dbReference type="Proteomes" id="UP000515204"/>
    </source>
</evidence>
<comment type="similarity">
    <text evidence="5 15">Belongs to the cytochrome P450 family.</text>
</comment>
<dbReference type="GO" id="GO:0005789">
    <property type="term" value="C:endoplasmic reticulum membrane"/>
    <property type="evidence" value="ECO:0007669"/>
    <property type="project" value="UniProtKB-SubCell"/>
</dbReference>
<dbReference type="OrthoDB" id="1470350at2759"/>
<sequence length="504" mass="58340">MATLFSLVILVIAIILLCKIAALAYGDYITRKKISHIPGLTTLPFIGTLDLLRQTEKGRVDWLLSLMHKFKDGIFLLWMGPQPIIYIYKPDQFKAVLSSTVLIEKSVHYNFYKEWLGTGILLSSGKEWMQFRKLFSPPFHFNMERFGVIISEKTEIMLKSLEKVITENQGKAIDIIPILDHFSMDVVCEIILGINPQDVEFNYIDNIQRLLKLISIRINQPWLWINWIFNLSHVGRKYNETLRNVNEFSKDIIRNKQFTRTVLNDKSQDNDDETAAKTKRKAFLELLLDLNKNKNNLFTTEELRGHINSFVFATYDTTVTTLSWVLFCLGNNLEHQEKVHEELEDIFRDWQGPASPKQLSQLKYLDRVIKESLRLYPTVPLIGRKVTDDINLGGYAIPKDSTIVLAIILLHRDPTIWPDPLKFDPDRFLPENMIHPYAFVPFSAGPRNCLGQRLALLQEKIALTAVLRKWRIKSVETPAGISIYDSTVLRPYQGIIRIHFSPKK</sequence>
<dbReference type="InterPro" id="IPR017972">
    <property type="entry name" value="Cyt_P450_CS"/>
</dbReference>
<keyword evidence="12 15" id="KW-0503">Monooxygenase</keyword>
<dbReference type="InterPro" id="IPR050196">
    <property type="entry name" value="Cytochrome_P450_Monoox"/>
</dbReference>
<dbReference type="Gene3D" id="1.10.630.10">
    <property type="entry name" value="Cytochrome P450"/>
    <property type="match status" value="1"/>
</dbReference>
<dbReference type="GO" id="GO:0020037">
    <property type="term" value="F:heme binding"/>
    <property type="evidence" value="ECO:0007669"/>
    <property type="project" value="InterPro"/>
</dbReference>
<evidence type="ECO:0000256" key="3">
    <source>
        <dbReference type="ARBA" id="ARBA00004174"/>
    </source>
</evidence>
<evidence type="ECO:0000256" key="13">
    <source>
        <dbReference type="ARBA" id="ARBA00023136"/>
    </source>
</evidence>
<dbReference type="Pfam" id="PF00067">
    <property type="entry name" value="p450"/>
    <property type="match status" value="1"/>
</dbReference>